<gene>
    <name evidence="1" type="ORF">Tco_0769222</name>
</gene>
<protein>
    <recommendedName>
        <fullName evidence="3">Gag-Pol polyprotein</fullName>
    </recommendedName>
</protein>
<evidence type="ECO:0008006" key="3">
    <source>
        <dbReference type="Google" id="ProtNLM"/>
    </source>
</evidence>
<evidence type="ECO:0000313" key="1">
    <source>
        <dbReference type="EMBL" id="GJS86586.1"/>
    </source>
</evidence>
<comment type="caution">
    <text evidence="1">The sequence shown here is derived from an EMBL/GenBank/DDBJ whole genome shotgun (WGS) entry which is preliminary data.</text>
</comment>
<accession>A0ABQ4ZA19</accession>
<keyword evidence="2" id="KW-1185">Reference proteome</keyword>
<evidence type="ECO:0000313" key="2">
    <source>
        <dbReference type="Proteomes" id="UP001151760"/>
    </source>
</evidence>
<dbReference type="EMBL" id="BQNB010011133">
    <property type="protein sequence ID" value="GJS86586.1"/>
    <property type="molecule type" value="Genomic_DNA"/>
</dbReference>
<reference evidence="1" key="1">
    <citation type="journal article" date="2022" name="Int. J. Mol. Sci.">
        <title>Draft Genome of Tanacetum Coccineum: Genomic Comparison of Closely Related Tanacetum-Family Plants.</title>
        <authorList>
            <person name="Yamashiro T."/>
            <person name="Shiraishi A."/>
            <person name="Nakayama K."/>
            <person name="Satake H."/>
        </authorList>
    </citation>
    <scope>NUCLEOTIDE SEQUENCE</scope>
</reference>
<sequence>MCMFALTMSTAELTNIKEAMADHAWIKEMEEELHQFDKLKVWELVEKPYGKIVINLKWLWKNKKDEDNTMDVKTDFLNGPLKEEVYVNQLDGFVDPGYPEKVY</sequence>
<proteinExistence type="predicted"/>
<organism evidence="1 2">
    <name type="scientific">Tanacetum coccineum</name>
    <dbReference type="NCBI Taxonomy" id="301880"/>
    <lineage>
        <taxon>Eukaryota</taxon>
        <taxon>Viridiplantae</taxon>
        <taxon>Streptophyta</taxon>
        <taxon>Embryophyta</taxon>
        <taxon>Tracheophyta</taxon>
        <taxon>Spermatophyta</taxon>
        <taxon>Magnoliopsida</taxon>
        <taxon>eudicotyledons</taxon>
        <taxon>Gunneridae</taxon>
        <taxon>Pentapetalae</taxon>
        <taxon>asterids</taxon>
        <taxon>campanulids</taxon>
        <taxon>Asterales</taxon>
        <taxon>Asteraceae</taxon>
        <taxon>Asteroideae</taxon>
        <taxon>Anthemideae</taxon>
        <taxon>Anthemidinae</taxon>
        <taxon>Tanacetum</taxon>
    </lineage>
</organism>
<dbReference type="Proteomes" id="UP001151760">
    <property type="component" value="Unassembled WGS sequence"/>
</dbReference>
<reference evidence="1" key="2">
    <citation type="submission" date="2022-01" db="EMBL/GenBank/DDBJ databases">
        <authorList>
            <person name="Yamashiro T."/>
            <person name="Shiraishi A."/>
            <person name="Satake H."/>
            <person name="Nakayama K."/>
        </authorList>
    </citation>
    <scope>NUCLEOTIDE SEQUENCE</scope>
</reference>
<name>A0ABQ4ZA19_9ASTR</name>